<dbReference type="GO" id="GO:0046819">
    <property type="term" value="P:protein secretion by the type V secretion system"/>
    <property type="evidence" value="ECO:0007669"/>
    <property type="project" value="TreeGrafter"/>
</dbReference>
<dbReference type="Proteomes" id="UP000295361">
    <property type="component" value="Unassembled WGS sequence"/>
</dbReference>
<feature type="domain" description="POTRA" evidence="10">
    <location>
        <begin position="43"/>
        <end position="118"/>
    </location>
</feature>
<feature type="chain" id="PRO_5020983391" evidence="9">
    <location>
        <begin position="32"/>
        <end position="559"/>
    </location>
</feature>
<name>A0A4R6QLH3_9BURK</name>
<evidence type="ECO:0000259" key="10">
    <source>
        <dbReference type="PROSITE" id="PS51779"/>
    </source>
</evidence>
<feature type="signal peptide" evidence="9">
    <location>
        <begin position="1"/>
        <end position="31"/>
    </location>
</feature>
<reference evidence="11 12" key="1">
    <citation type="submission" date="2019-03" db="EMBL/GenBank/DDBJ databases">
        <title>Genomic Encyclopedia of Type Strains, Phase IV (KMG-IV): sequencing the most valuable type-strain genomes for metagenomic binning, comparative biology and taxonomic classification.</title>
        <authorList>
            <person name="Goeker M."/>
        </authorList>
    </citation>
    <scope>NUCLEOTIDE SEQUENCE [LARGE SCALE GENOMIC DNA]</scope>
    <source>
        <strain evidence="11 12">DSM 16998</strain>
    </source>
</reference>
<keyword evidence="6" id="KW-0653">Protein transport</keyword>
<evidence type="ECO:0000256" key="3">
    <source>
        <dbReference type="ARBA" id="ARBA00022448"/>
    </source>
</evidence>
<dbReference type="InterPro" id="IPR013686">
    <property type="entry name" value="Polypept-transport_assoc_ShlB"/>
</dbReference>
<evidence type="ECO:0000313" key="12">
    <source>
        <dbReference type="Proteomes" id="UP000295361"/>
    </source>
</evidence>
<evidence type="ECO:0000256" key="1">
    <source>
        <dbReference type="ARBA" id="ARBA00004442"/>
    </source>
</evidence>
<dbReference type="OrthoDB" id="5664954at2"/>
<evidence type="ECO:0000256" key="6">
    <source>
        <dbReference type="ARBA" id="ARBA00022927"/>
    </source>
</evidence>
<dbReference type="GO" id="GO:0009279">
    <property type="term" value="C:cell outer membrane"/>
    <property type="evidence" value="ECO:0007669"/>
    <property type="project" value="UniProtKB-SubCell"/>
</dbReference>
<keyword evidence="8" id="KW-0998">Cell outer membrane</keyword>
<accession>A0A4R6QLH3</accession>
<dbReference type="Gene3D" id="3.10.20.310">
    <property type="entry name" value="membrane protein fhac"/>
    <property type="match status" value="1"/>
</dbReference>
<dbReference type="InterPro" id="IPR051544">
    <property type="entry name" value="TPS_OM_transporter"/>
</dbReference>
<evidence type="ECO:0000256" key="5">
    <source>
        <dbReference type="ARBA" id="ARBA00022692"/>
    </source>
</evidence>
<dbReference type="GO" id="GO:0008320">
    <property type="term" value="F:protein transmembrane transporter activity"/>
    <property type="evidence" value="ECO:0007669"/>
    <property type="project" value="TreeGrafter"/>
</dbReference>
<dbReference type="InterPro" id="IPR005565">
    <property type="entry name" value="Hemolysn_activator_HlyB_C"/>
</dbReference>
<evidence type="ECO:0000256" key="7">
    <source>
        <dbReference type="ARBA" id="ARBA00023136"/>
    </source>
</evidence>
<comment type="subcellular location">
    <subcellularLocation>
        <location evidence="1">Cell outer membrane</location>
    </subcellularLocation>
</comment>
<dbReference type="Gene3D" id="2.40.160.50">
    <property type="entry name" value="membrane protein fhac: a member of the omp85/tpsb transporter family"/>
    <property type="match status" value="1"/>
</dbReference>
<evidence type="ECO:0000256" key="2">
    <source>
        <dbReference type="ARBA" id="ARBA00009055"/>
    </source>
</evidence>
<evidence type="ECO:0000256" key="9">
    <source>
        <dbReference type="SAM" id="SignalP"/>
    </source>
</evidence>
<comment type="caution">
    <text evidence="11">The sequence shown here is derived from an EMBL/GenBank/DDBJ whole genome shotgun (WGS) entry which is preliminary data.</text>
</comment>
<keyword evidence="9" id="KW-0732">Signal</keyword>
<dbReference type="EMBL" id="SNXS01000004">
    <property type="protein sequence ID" value="TDP64082.1"/>
    <property type="molecule type" value="Genomic_DNA"/>
</dbReference>
<dbReference type="InParanoid" id="A0A4R6QLH3"/>
<dbReference type="PANTHER" id="PTHR34597:SF6">
    <property type="entry name" value="BLR6126 PROTEIN"/>
    <property type="match status" value="1"/>
</dbReference>
<keyword evidence="12" id="KW-1185">Reference proteome</keyword>
<evidence type="ECO:0000313" key="11">
    <source>
        <dbReference type="EMBL" id="TDP64082.1"/>
    </source>
</evidence>
<protein>
    <submittedName>
        <fullName evidence="11">Hemolysin activation/secretion protein</fullName>
    </submittedName>
</protein>
<comment type="similarity">
    <text evidence="2">Belongs to the TPS (TC 1.B.20) family.</text>
</comment>
<keyword evidence="3" id="KW-0813">Transport</keyword>
<gene>
    <name evidence="11" type="ORF">DES47_104370</name>
</gene>
<evidence type="ECO:0000256" key="8">
    <source>
        <dbReference type="ARBA" id="ARBA00023237"/>
    </source>
</evidence>
<dbReference type="InterPro" id="IPR034746">
    <property type="entry name" value="POTRA"/>
</dbReference>
<dbReference type="Pfam" id="PF08479">
    <property type="entry name" value="POTRA_2"/>
    <property type="match status" value="1"/>
</dbReference>
<sequence>MNAFSARVAQALGAILFCCLLLLSSDGRANAQAPASVAETPRFDILEFEIEGNTVLPLALIERAVLPYLGLQKQMLDVEAARAELDKAYQSAGFLTVFVDVPEQRIDGGLVRLKVVEGRVERLSVTGARYYSQGQIRATVTELADGQVPNFNTVQRQLAQLNRSEDRRVQPVLRPGRLPGTVEAELQVTDKLPLSGSVELHNGHADGTDPTRLSANVRYDNLFQLGHGVSLTGITAPQKPAQSKVLVLNYSLPMEEGRTLTVYGVASDSAVESLGGTAVLGKGTTLGLRYAMPVQGPENSYHNLTLGADYKDLKERVSFGDGSISTPLRYLPMQVAYSGGWSASERSQTQLGATLTFGLRRLLARNVDDCPRADGTFGPADQFACKRKGADGGFNTLRLDLRHSQRFALGEQALGTVAMRLTGQIANQALTSAEQFSVGGAETVRGYLEGAASGDYGLLGSLEWRSPNFASRWFTAPEGGTALINDLTLLGFIDVARTYVFDPDVGQAAHVSLLGAGVGLRLAGRHGLSLSLDAAQMLKRLSAQGRREARLHARLAYRF</sequence>
<organism evidence="11 12">
    <name type="scientific">Roseateles toxinivorans</name>
    <dbReference type="NCBI Taxonomy" id="270368"/>
    <lineage>
        <taxon>Bacteria</taxon>
        <taxon>Pseudomonadati</taxon>
        <taxon>Pseudomonadota</taxon>
        <taxon>Betaproteobacteria</taxon>
        <taxon>Burkholderiales</taxon>
        <taxon>Sphaerotilaceae</taxon>
        <taxon>Roseateles</taxon>
    </lineage>
</organism>
<dbReference type="AlphaFoldDB" id="A0A4R6QLH3"/>
<proteinExistence type="inferred from homology"/>
<dbReference type="PANTHER" id="PTHR34597">
    <property type="entry name" value="SLR1661 PROTEIN"/>
    <property type="match status" value="1"/>
</dbReference>
<dbReference type="PROSITE" id="PS51779">
    <property type="entry name" value="POTRA"/>
    <property type="match status" value="1"/>
</dbReference>
<keyword evidence="7" id="KW-0472">Membrane</keyword>
<dbReference type="GO" id="GO:0098046">
    <property type="term" value="C:type V protein secretion system complex"/>
    <property type="evidence" value="ECO:0007669"/>
    <property type="project" value="TreeGrafter"/>
</dbReference>
<keyword evidence="4" id="KW-1134">Transmembrane beta strand</keyword>
<dbReference type="Pfam" id="PF03865">
    <property type="entry name" value="ShlB"/>
    <property type="match status" value="1"/>
</dbReference>
<keyword evidence="5" id="KW-0812">Transmembrane</keyword>
<evidence type="ECO:0000256" key="4">
    <source>
        <dbReference type="ARBA" id="ARBA00022452"/>
    </source>
</evidence>